<evidence type="ECO:0000259" key="2">
    <source>
        <dbReference type="Pfam" id="PF02230"/>
    </source>
</evidence>
<feature type="domain" description="BD-FAE-like" evidence="3">
    <location>
        <begin position="57"/>
        <end position="111"/>
    </location>
</feature>
<organism evidence="4 5">
    <name type="scientific">Pseudopedobacter beijingensis</name>
    <dbReference type="NCBI Taxonomy" id="1207056"/>
    <lineage>
        <taxon>Bacteria</taxon>
        <taxon>Pseudomonadati</taxon>
        <taxon>Bacteroidota</taxon>
        <taxon>Sphingobacteriia</taxon>
        <taxon>Sphingobacteriales</taxon>
        <taxon>Sphingobacteriaceae</taxon>
        <taxon>Pseudopedobacter</taxon>
    </lineage>
</organism>
<protein>
    <submittedName>
        <fullName evidence="4">Alpha/beta hydrolase</fullName>
    </submittedName>
</protein>
<keyword evidence="5" id="KW-1185">Reference proteome</keyword>
<dbReference type="InterPro" id="IPR029058">
    <property type="entry name" value="AB_hydrolase_fold"/>
</dbReference>
<dbReference type="RefSeq" id="WP_379664431.1">
    <property type="nucleotide sequence ID" value="NZ_JBHUDG010000051.1"/>
</dbReference>
<evidence type="ECO:0000259" key="3">
    <source>
        <dbReference type="Pfam" id="PF20434"/>
    </source>
</evidence>
<evidence type="ECO:0000313" key="4">
    <source>
        <dbReference type="EMBL" id="MFD1632110.1"/>
    </source>
</evidence>
<feature type="domain" description="Phospholipase/carboxylesterase/thioesterase" evidence="2">
    <location>
        <begin position="156"/>
        <end position="283"/>
    </location>
</feature>
<dbReference type="Gene3D" id="3.40.50.1820">
    <property type="entry name" value="alpha/beta hydrolase"/>
    <property type="match status" value="1"/>
</dbReference>
<reference evidence="5" key="1">
    <citation type="journal article" date="2019" name="Int. J. Syst. Evol. Microbiol.">
        <title>The Global Catalogue of Microorganisms (GCM) 10K type strain sequencing project: providing services to taxonomists for standard genome sequencing and annotation.</title>
        <authorList>
            <consortium name="The Broad Institute Genomics Platform"/>
            <consortium name="The Broad Institute Genome Sequencing Center for Infectious Disease"/>
            <person name="Wu L."/>
            <person name="Ma J."/>
        </authorList>
    </citation>
    <scope>NUCLEOTIDE SEQUENCE [LARGE SCALE GENOMIC DNA]</scope>
    <source>
        <strain evidence="5">CCUG 53762</strain>
    </source>
</reference>
<proteinExistence type="predicted"/>
<dbReference type="InterPro" id="IPR050300">
    <property type="entry name" value="GDXG_lipolytic_enzyme"/>
</dbReference>
<dbReference type="InterPro" id="IPR049492">
    <property type="entry name" value="BD-FAE-like_dom"/>
</dbReference>
<dbReference type="EMBL" id="JBHUDG010000051">
    <property type="protein sequence ID" value="MFD1632110.1"/>
    <property type="molecule type" value="Genomic_DNA"/>
</dbReference>
<evidence type="ECO:0000256" key="1">
    <source>
        <dbReference type="ARBA" id="ARBA00022801"/>
    </source>
</evidence>
<dbReference type="PANTHER" id="PTHR48081">
    <property type="entry name" value="AB HYDROLASE SUPERFAMILY PROTEIN C4A8.06C"/>
    <property type="match status" value="1"/>
</dbReference>
<gene>
    <name evidence="4" type="ORF">ACFSAH_19725</name>
</gene>
<accession>A0ABW4IH39</accession>
<dbReference type="Pfam" id="PF02230">
    <property type="entry name" value="Abhydrolase_2"/>
    <property type="match status" value="1"/>
</dbReference>
<dbReference type="InterPro" id="IPR003140">
    <property type="entry name" value="PLipase/COase/thioEstase"/>
</dbReference>
<dbReference type="Pfam" id="PF20434">
    <property type="entry name" value="BD-FAE"/>
    <property type="match status" value="1"/>
</dbReference>
<dbReference type="GO" id="GO:0016787">
    <property type="term" value="F:hydrolase activity"/>
    <property type="evidence" value="ECO:0007669"/>
    <property type="project" value="UniProtKB-KW"/>
</dbReference>
<dbReference type="Proteomes" id="UP001597118">
    <property type="component" value="Unassembled WGS sequence"/>
</dbReference>
<dbReference type="SUPFAM" id="SSF53474">
    <property type="entry name" value="alpha/beta-Hydrolases"/>
    <property type="match status" value="1"/>
</dbReference>
<evidence type="ECO:0000313" key="5">
    <source>
        <dbReference type="Proteomes" id="UP001597118"/>
    </source>
</evidence>
<keyword evidence="1 4" id="KW-0378">Hydrolase</keyword>
<comment type="caution">
    <text evidence="4">The sequence shown here is derived from an EMBL/GenBank/DDBJ whole genome shotgun (WGS) entry which is preliminary data.</text>
</comment>
<name>A0ABW4IH39_9SPHI</name>
<sequence length="287" mass="31433">MPKIKIYICCMLVMSIVKIGVGQQTVEKDPIVNVLKDIRYAAKTDSSRNDISCDRLLDLYLPTNVSETEKLPVYMFIHGGGFSGGDKDQTAIFCNKLALNGVAVLSINYLLYLKLNKIKGASCSANMSKGLPASGKFHSGLHHAIEVASEDATLALKWIKDNASKYNFNLKKVIVSGGSAGAMTALYTGLCKKSKDPEILAIVNLWGGLENNEQIINTKIPVLTFHGDKDALISVDYAYSLHKFLENNGNKSSKLVIMEGVGHAAYTYITNNKVDEILSFLKKAYKK</sequence>